<dbReference type="RefSeq" id="WP_231820583.1">
    <property type="nucleotide sequence ID" value="NZ_CP082781.1"/>
</dbReference>
<dbReference type="InterPro" id="IPR036388">
    <property type="entry name" value="WH-like_DNA-bd_sf"/>
</dbReference>
<dbReference type="Proteomes" id="UP001199642">
    <property type="component" value="Chromosome"/>
</dbReference>
<evidence type="ECO:0000256" key="1">
    <source>
        <dbReference type="ARBA" id="ARBA00010641"/>
    </source>
</evidence>
<evidence type="ECO:0000256" key="4">
    <source>
        <dbReference type="ARBA" id="ARBA00023163"/>
    </source>
</evidence>
<dbReference type="InterPro" id="IPR014284">
    <property type="entry name" value="RNA_pol_sigma-70_dom"/>
</dbReference>
<dbReference type="InterPro" id="IPR013324">
    <property type="entry name" value="RNA_pol_sigma_r3/r4-like"/>
</dbReference>
<keyword evidence="2" id="KW-0805">Transcription regulation</keyword>
<feature type="domain" description="RNA polymerase sigma factor 70 region 4 type 2" evidence="6">
    <location>
        <begin position="126"/>
        <end position="174"/>
    </location>
</feature>
<evidence type="ECO:0000313" key="8">
    <source>
        <dbReference type="Proteomes" id="UP001199642"/>
    </source>
</evidence>
<evidence type="ECO:0000313" key="7">
    <source>
        <dbReference type="EMBL" id="UGS27109.1"/>
    </source>
</evidence>
<evidence type="ECO:0000256" key="3">
    <source>
        <dbReference type="ARBA" id="ARBA00023082"/>
    </source>
</evidence>
<gene>
    <name evidence="7" type="ORF">K8F61_02540</name>
</gene>
<dbReference type="PANTHER" id="PTHR43133">
    <property type="entry name" value="RNA POLYMERASE ECF-TYPE SIGMA FACTO"/>
    <property type="match status" value="1"/>
</dbReference>
<dbReference type="SUPFAM" id="SSF88659">
    <property type="entry name" value="Sigma3 and sigma4 domains of RNA polymerase sigma factors"/>
    <property type="match status" value="1"/>
</dbReference>
<dbReference type="Gene3D" id="1.10.1740.10">
    <property type="match status" value="1"/>
</dbReference>
<keyword evidence="3" id="KW-0731">Sigma factor</keyword>
<feature type="domain" description="RNA polymerase sigma-70 region 2" evidence="5">
    <location>
        <begin position="22"/>
        <end position="88"/>
    </location>
</feature>
<reference evidence="7 8" key="1">
    <citation type="submission" date="2023-01" db="EMBL/GenBank/DDBJ databases">
        <title>Characterization of estradiol degrading bacteria Microbacterium sp. MZT7 and reveal degrading genes through genome analysis.</title>
        <authorList>
            <person name="Hao P."/>
            <person name="Gao Y."/>
        </authorList>
    </citation>
    <scope>NUCLEOTIDE SEQUENCE [LARGE SCALE GENOMIC DNA]</scope>
    <source>
        <strain evidence="7 8">MZT7</strain>
    </source>
</reference>
<evidence type="ECO:0000259" key="5">
    <source>
        <dbReference type="Pfam" id="PF04542"/>
    </source>
</evidence>
<accession>A0ABY3RW56</accession>
<name>A0ABY3RW56_9MICO</name>
<proteinExistence type="inferred from homology"/>
<dbReference type="Pfam" id="PF08281">
    <property type="entry name" value="Sigma70_r4_2"/>
    <property type="match status" value="1"/>
</dbReference>
<evidence type="ECO:0000256" key="2">
    <source>
        <dbReference type="ARBA" id="ARBA00023015"/>
    </source>
</evidence>
<dbReference type="InterPro" id="IPR007627">
    <property type="entry name" value="RNA_pol_sigma70_r2"/>
</dbReference>
<dbReference type="EMBL" id="CP082781">
    <property type="protein sequence ID" value="UGS27109.1"/>
    <property type="molecule type" value="Genomic_DNA"/>
</dbReference>
<dbReference type="SUPFAM" id="SSF88946">
    <property type="entry name" value="Sigma2 domain of RNA polymerase sigma factors"/>
    <property type="match status" value="1"/>
</dbReference>
<dbReference type="PANTHER" id="PTHR43133:SF25">
    <property type="entry name" value="RNA POLYMERASE SIGMA FACTOR RFAY-RELATED"/>
    <property type="match status" value="1"/>
</dbReference>
<sequence length="192" mass="21959">MSTDSEIMRRSLDHPSAFAEVFDRHARAIGAYAARRVGPDAAEDVLSETFLVAFRRRAAFDRNAESALPWLFGIASRLVRTHRAREARQWRTYEASVSRSEHVQADETEELHSRLDAEAEVHRLAGRIAALSTQDRDTLLLHAWGDLTYEQIAEALRVPVGTVRSRLNRVRRRLDDSRSTRIRREDVDGRLA</sequence>
<protein>
    <submittedName>
        <fullName evidence="7">RNA polymerase sigma factor</fullName>
    </submittedName>
</protein>
<dbReference type="Gene3D" id="1.10.10.10">
    <property type="entry name" value="Winged helix-like DNA-binding domain superfamily/Winged helix DNA-binding domain"/>
    <property type="match status" value="1"/>
</dbReference>
<dbReference type="NCBIfam" id="TIGR02937">
    <property type="entry name" value="sigma70-ECF"/>
    <property type="match status" value="1"/>
</dbReference>
<dbReference type="InterPro" id="IPR013325">
    <property type="entry name" value="RNA_pol_sigma_r2"/>
</dbReference>
<comment type="similarity">
    <text evidence="1">Belongs to the sigma-70 factor family. ECF subfamily.</text>
</comment>
<evidence type="ECO:0000259" key="6">
    <source>
        <dbReference type="Pfam" id="PF08281"/>
    </source>
</evidence>
<keyword evidence="4" id="KW-0804">Transcription</keyword>
<dbReference type="InterPro" id="IPR039425">
    <property type="entry name" value="RNA_pol_sigma-70-like"/>
</dbReference>
<keyword evidence="8" id="KW-1185">Reference proteome</keyword>
<organism evidence="7 8">
    <name type="scientific">Microbacterium resistens</name>
    <dbReference type="NCBI Taxonomy" id="156977"/>
    <lineage>
        <taxon>Bacteria</taxon>
        <taxon>Bacillati</taxon>
        <taxon>Actinomycetota</taxon>
        <taxon>Actinomycetes</taxon>
        <taxon>Micrococcales</taxon>
        <taxon>Microbacteriaceae</taxon>
        <taxon>Microbacterium</taxon>
    </lineage>
</organism>
<dbReference type="Pfam" id="PF04542">
    <property type="entry name" value="Sigma70_r2"/>
    <property type="match status" value="1"/>
</dbReference>
<dbReference type="InterPro" id="IPR013249">
    <property type="entry name" value="RNA_pol_sigma70_r4_t2"/>
</dbReference>